<dbReference type="Proteomes" id="UP000609121">
    <property type="component" value="Unassembled WGS sequence"/>
</dbReference>
<accession>A0A8J6ZA12</accession>
<comment type="caution">
    <text evidence="1">The sequence shown here is derived from an EMBL/GenBank/DDBJ whole genome shotgun (WGS) entry which is preliminary data.</text>
</comment>
<dbReference type="AlphaFoldDB" id="A0A8J6ZA12"/>
<sequence length="116" mass="13051">MRTLIGFLLGLAVLGLGFWAYQENYRTRDAVDQVRATKREIMHLRDELTMLRAEWAWLNRPERLRMLVDANGAALGLSDMAPDRFGVLDQVAYPTRPYLSVQPVLPGAAAPAEARP</sequence>
<dbReference type="RefSeq" id="WP_193183470.1">
    <property type="nucleotide sequence ID" value="NZ_JACVXA010000039.1"/>
</dbReference>
<gene>
    <name evidence="1" type="ORF">ICN82_13040</name>
</gene>
<evidence type="ECO:0000313" key="2">
    <source>
        <dbReference type="Proteomes" id="UP000609121"/>
    </source>
</evidence>
<dbReference type="GO" id="GO:0051301">
    <property type="term" value="P:cell division"/>
    <property type="evidence" value="ECO:0007669"/>
    <property type="project" value="UniProtKB-KW"/>
</dbReference>
<organism evidence="1 2">
    <name type="scientific">Mangrovicoccus algicola</name>
    <dbReference type="NCBI Taxonomy" id="2771008"/>
    <lineage>
        <taxon>Bacteria</taxon>
        <taxon>Pseudomonadati</taxon>
        <taxon>Pseudomonadota</taxon>
        <taxon>Alphaproteobacteria</taxon>
        <taxon>Rhodobacterales</taxon>
        <taxon>Paracoccaceae</taxon>
        <taxon>Mangrovicoccus</taxon>
    </lineage>
</organism>
<keyword evidence="2" id="KW-1185">Reference proteome</keyword>
<keyword evidence="1" id="KW-0132">Cell division</keyword>
<proteinExistence type="predicted"/>
<keyword evidence="1" id="KW-0131">Cell cycle</keyword>
<evidence type="ECO:0000313" key="1">
    <source>
        <dbReference type="EMBL" id="MBE3639125.1"/>
    </source>
</evidence>
<protein>
    <submittedName>
        <fullName evidence="1">Cell division protein FtsL</fullName>
    </submittedName>
</protein>
<name>A0A8J6ZA12_9RHOB</name>
<reference evidence="1" key="1">
    <citation type="submission" date="2020-09" db="EMBL/GenBank/DDBJ databases">
        <title>A novel bacterium of genus Mangrovicoccus, isolated from South China Sea.</title>
        <authorList>
            <person name="Huang H."/>
            <person name="Mo K."/>
            <person name="Hu Y."/>
        </authorList>
    </citation>
    <scope>NUCLEOTIDE SEQUENCE</scope>
    <source>
        <strain evidence="1">HB182678</strain>
    </source>
</reference>
<dbReference type="EMBL" id="JACVXA010000039">
    <property type="protein sequence ID" value="MBE3639125.1"/>
    <property type="molecule type" value="Genomic_DNA"/>
</dbReference>